<keyword evidence="7" id="KW-1185">Reference proteome</keyword>
<keyword evidence="2" id="KW-0325">Glycoprotein</keyword>
<dbReference type="InterPro" id="IPR011050">
    <property type="entry name" value="Pectin_lyase_fold/virulence"/>
</dbReference>
<feature type="domain" description="CBM2" evidence="5">
    <location>
        <begin position="20"/>
        <end position="129"/>
    </location>
</feature>
<dbReference type="PANTHER" id="PTHR42970:SF1">
    <property type="entry name" value="PECTATE LYASE C-RELATED"/>
    <property type="match status" value="1"/>
</dbReference>
<dbReference type="Gene3D" id="2.60.40.290">
    <property type="match status" value="1"/>
</dbReference>
<name>A0ABT4AUZ9_9ACTN</name>
<dbReference type="InterPro" id="IPR001919">
    <property type="entry name" value="CBD2"/>
</dbReference>
<evidence type="ECO:0000313" key="6">
    <source>
        <dbReference type="EMBL" id="MCY1138066.1"/>
    </source>
</evidence>
<feature type="region of interest" description="Disordered" evidence="3">
    <location>
        <begin position="120"/>
        <end position="178"/>
    </location>
</feature>
<feature type="chain" id="PRO_5046035931" evidence="4">
    <location>
        <begin position="24"/>
        <end position="572"/>
    </location>
</feature>
<dbReference type="Gene3D" id="2.160.20.10">
    <property type="entry name" value="Single-stranded right-handed beta-helix, Pectin lyase-like"/>
    <property type="match status" value="1"/>
</dbReference>
<protein>
    <submittedName>
        <fullName evidence="6">Cellulose-binding domain-containing protein</fullName>
    </submittedName>
</protein>
<dbReference type="Proteomes" id="UP001151002">
    <property type="component" value="Unassembled WGS sequence"/>
</dbReference>
<dbReference type="InterPro" id="IPR012334">
    <property type="entry name" value="Pectin_lyas_fold"/>
</dbReference>
<organism evidence="6 7">
    <name type="scientific">Paractinoplanes pyxinae</name>
    <dbReference type="NCBI Taxonomy" id="2997416"/>
    <lineage>
        <taxon>Bacteria</taxon>
        <taxon>Bacillati</taxon>
        <taxon>Actinomycetota</taxon>
        <taxon>Actinomycetes</taxon>
        <taxon>Micromonosporales</taxon>
        <taxon>Micromonosporaceae</taxon>
        <taxon>Paractinoplanes</taxon>
    </lineage>
</organism>
<evidence type="ECO:0000256" key="3">
    <source>
        <dbReference type="SAM" id="MobiDB-lite"/>
    </source>
</evidence>
<dbReference type="SMART" id="SM00637">
    <property type="entry name" value="CBD_II"/>
    <property type="match status" value="1"/>
</dbReference>
<feature type="compositionally biased region" description="Pro residues" evidence="3">
    <location>
        <begin position="132"/>
        <end position="176"/>
    </location>
</feature>
<evidence type="ECO:0000313" key="7">
    <source>
        <dbReference type="Proteomes" id="UP001151002"/>
    </source>
</evidence>
<reference evidence="6" key="1">
    <citation type="submission" date="2022-11" db="EMBL/GenBank/DDBJ databases">
        <authorList>
            <person name="Somphong A."/>
            <person name="Phongsopitanun W."/>
        </authorList>
    </citation>
    <scope>NUCLEOTIDE SEQUENCE</scope>
    <source>
        <strain evidence="6">Pm04-4</strain>
    </source>
</reference>
<sequence length="572" mass="59196">MAAVVVTAVAAAASVGLAVDAQAAAGCQVDYRVSSQWAGGFTAALTIRNLGDPINGWRLGWTFPAGQTITQSWGFTANPGAGAVIATNADYTAAIPTGSSVEAGFNGTWTGTNPVPTAFTLNGTACTGTTAPPTPTPPATTPPATTPPTTTPPATTPPATTPPATTPPATTPPPSGPVKAFPSAVGFGAAATGGRGGTVYHVTNLNDSGAGSFRDAVGTTNRIVVFDVGGYIRLSSTVLVKSNITIAGQTAPGGGIGVRGGEVSFNSAKNVIVRNFRFRMGTEDADQKNNGVNWLDASNLIFDHVSIEFGAWNNIDAVRASNITMQYSIDANPIGQQFGAHTETGPYTWWRNLWANSHNRNPLAKANTQFVNNVVYNYQAGYTAGNSSGHFLHDVIGNYFITGPRTTSASNYYYQTGNQQIYNRDNWVDSNKDGQLNGSAAVVRGGATELSAPFSTNPPALTAAAAYADVVAKAGAVPRDDVDKLVVADVTSLGTKGALWSSQTATGLTNNGYGALSGGTARPDTDRDGMPDAWETKYGLNPNANDAGGDFDKTGYTNVEKYVNGLLDAQYP</sequence>
<dbReference type="SUPFAM" id="SSF49384">
    <property type="entry name" value="Carbohydrate-binding domain"/>
    <property type="match status" value="1"/>
</dbReference>
<dbReference type="InterPro" id="IPR012291">
    <property type="entry name" value="CBM2_carb-bd_dom_sf"/>
</dbReference>
<dbReference type="PANTHER" id="PTHR42970">
    <property type="entry name" value="PECTATE LYASE C-RELATED"/>
    <property type="match status" value="1"/>
</dbReference>
<keyword evidence="4" id="KW-0732">Signal</keyword>
<dbReference type="InterPro" id="IPR008965">
    <property type="entry name" value="CBM2/CBM3_carb-bd_dom_sf"/>
</dbReference>
<dbReference type="InterPro" id="IPR052063">
    <property type="entry name" value="Polysaccharide_Lyase_1"/>
</dbReference>
<accession>A0ABT4AUZ9</accession>
<dbReference type="EMBL" id="JAPNTZ010000003">
    <property type="protein sequence ID" value="MCY1138066.1"/>
    <property type="molecule type" value="Genomic_DNA"/>
</dbReference>
<evidence type="ECO:0000259" key="5">
    <source>
        <dbReference type="PROSITE" id="PS51173"/>
    </source>
</evidence>
<comment type="caution">
    <text evidence="6">The sequence shown here is derived from an EMBL/GenBank/DDBJ whole genome shotgun (WGS) entry which is preliminary data.</text>
</comment>
<dbReference type="RefSeq" id="WP_267562041.1">
    <property type="nucleotide sequence ID" value="NZ_JAPNTZ010000003.1"/>
</dbReference>
<gene>
    <name evidence="6" type="ORF">OWR29_08665</name>
</gene>
<dbReference type="SUPFAM" id="SSF51126">
    <property type="entry name" value="Pectin lyase-like"/>
    <property type="match status" value="1"/>
</dbReference>
<keyword evidence="1" id="KW-0479">Metal-binding</keyword>
<dbReference type="Pfam" id="PF00553">
    <property type="entry name" value="CBM_2"/>
    <property type="match status" value="1"/>
</dbReference>
<dbReference type="PROSITE" id="PS51173">
    <property type="entry name" value="CBM2"/>
    <property type="match status" value="1"/>
</dbReference>
<evidence type="ECO:0000256" key="2">
    <source>
        <dbReference type="ARBA" id="ARBA00023180"/>
    </source>
</evidence>
<evidence type="ECO:0000256" key="1">
    <source>
        <dbReference type="ARBA" id="ARBA00022723"/>
    </source>
</evidence>
<proteinExistence type="predicted"/>
<feature type="signal peptide" evidence="4">
    <location>
        <begin position="1"/>
        <end position="23"/>
    </location>
</feature>
<evidence type="ECO:0000256" key="4">
    <source>
        <dbReference type="SAM" id="SignalP"/>
    </source>
</evidence>